<reference evidence="2" key="3">
    <citation type="submission" date="2019-09" db="EMBL/GenBank/DDBJ databases">
        <authorList>
            <person name="Zhang D.-C."/>
        </authorList>
    </citation>
    <scope>NUCLEOTIDE SEQUENCE</scope>
    <source>
        <strain evidence="2">RU-4-M-4</strain>
    </source>
</reference>
<evidence type="ECO:0000313" key="3">
    <source>
        <dbReference type="EMBL" id="TSJ82248.1"/>
    </source>
</evidence>
<reference evidence="2 5" key="1">
    <citation type="journal article" date="2015" name="Int. J. Syst. Evol. Microbiol.">
        <title>Algibacter amylolyticus sp. nov., isolated from intertidal sediment.</title>
        <authorList>
            <person name="Zhang D.C."/>
            <person name="Wu J."/>
            <person name="Neuner K."/>
            <person name="Yao J."/>
            <person name="Margesin R."/>
        </authorList>
    </citation>
    <scope>NUCLEOTIDE SEQUENCE [LARGE SCALE GENOMIC DNA]</scope>
    <source>
        <strain evidence="2 5">RU-4-M-4</strain>
    </source>
</reference>
<evidence type="ECO:0000313" key="5">
    <source>
        <dbReference type="Proteomes" id="UP000322315"/>
    </source>
</evidence>
<dbReference type="InterPro" id="IPR035965">
    <property type="entry name" value="PAS-like_dom_sf"/>
</dbReference>
<feature type="domain" description="PAS" evidence="1">
    <location>
        <begin position="153"/>
        <end position="241"/>
    </location>
</feature>
<dbReference type="OrthoDB" id="1388568at2"/>
<reference evidence="3 4" key="2">
    <citation type="submission" date="2019-07" db="EMBL/GenBank/DDBJ databases">
        <title>Algibacter marinivivus sp. nov., isolated from the surface of a marine red alga.</title>
        <authorList>
            <person name="Zhong X."/>
            <person name="Xu W."/>
            <person name="Zhang Y."/>
            <person name="Zhang Q."/>
            <person name="Du Z."/>
        </authorList>
    </citation>
    <scope>NUCLEOTIDE SEQUENCE [LARGE SCALE GENOMIC DNA]</scope>
    <source>
        <strain evidence="3 4">RU-4-M-4</strain>
    </source>
</reference>
<feature type="domain" description="PAS" evidence="1">
    <location>
        <begin position="27"/>
        <end position="122"/>
    </location>
</feature>
<gene>
    <name evidence="2" type="ORF">F2B50_03995</name>
    <name evidence="3" type="ORF">FPF71_03995</name>
</gene>
<dbReference type="Proteomes" id="UP000322315">
    <property type="component" value="Unassembled WGS sequence"/>
</dbReference>
<dbReference type="AlphaFoldDB" id="A0A5M7BGI4"/>
<sequence>MKLMKQEVWRDNPDSMLEAFLDNHTSISIIDIIGRIVYANHKFSELIEIPHHKIVGELNTILKSGRHANPIYKDIWSEIKNGGIWKGIITDYTSSGKLYRLDTMIVPGRNESGSIDKFVAFHFNDQANHDAKLKVISTETPNKTYYNCISNSVLSINAFAEIINSNRGFGKLCEKEVLGCNLYGFINPIFHNKVKQIIRNVFDNAKPDQFQTYGVNSEGEDVVFISQIGPVINTRGIVVSATISTQELKDFSKLSKDISLNIN</sequence>
<organism evidence="2 5">
    <name type="scientific">Algibacter amylolyticus</name>
    <dbReference type="NCBI Taxonomy" id="1608400"/>
    <lineage>
        <taxon>Bacteria</taxon>
        <taxon>Pseudomonadati</taxon>
        <taxon>Bacteroidota</taxon>
        <taxon>Flavobacteriia</taxon>
        <taxon>Flavobacteriales</taxon>
        <taxon>Flavobacteriaceae</taxon>
        <taxon>Algibacter</taxon>
    </lineage>
</organism>
<evidence type="ECO:0000313" key="4">
    <source>
        <dbReference type="Proteomes" id="UP000315145"/>
    </source>
</evidence>
<dbReference type="EMBL" id="VMBF01000001">
    <property type="protein sequence ID" value="TSJ82248.1"/>
    <property type="molecule type" value="Genomic_DNA"/>
</dbReference>
<proteinExistence type="predicted"/>
<dbReference type="Pfam" id="PF13426">
    <property type="entry name" value="PAS_9"/>
    <property type="match status" value="2"/>
</dbReference>
<dbReference type="Gene3D" id="3.30.450.20">
    <property type="entry name" value="PAS domain"/>
    <property type="match status" value="1"/>
</dbReference>
<dbReference type="SUPFAM" id="SSF55785">
    <property type="entry name" value="PYP-like sensor domain (PAS domain)"/>
    <property type="match status" value="1"/>
</dbReference>
<dbReference type="RefSeq" id="WP_144115353.1">
    <property type="nucleotide sequence ID" value="NZ_JACHGE010000001.1"/>
</dbReference>
<protein>
    <recommendedName>
        <fullName evidence="1">PAS domain-containing protein</fullName>
    </recommendedName>
</protein>
<dbReference type="InterPro" id="IPR000014">
    <property type="entry name" value="PAS"/>
</dbReference>
<evidence type="ECO:0000313" key="2">
    <source>
        <dbReference type="EMBL" id="KAA5828003.1"/>
    </source>
</evidence>
<evidence type="ECO:0000259" key="1">
    <source>
        <dbReference type="Pfam" id="PF13426"/>
    </source>
</evidence>
<keyword evidence="4" id="KW-1185">Reference proteome</keyword>
<name>A0A5M7BGI4_9FLAO</name>
<accession>A0A5M7BGI4</accession>
<comment type="caution">
    <text evidence="2">The sequence shown here is derived from an EMBL/GenBank/DDBJ whole genome shotgun (WGS) entry which is preliminary data.</text>
</comment>
<dbReference type="Proteomes" id="UP000315145">
    <property type="component" value="Unassembled WGS sequence"/>
</dbReference>
<dbReference type="EMBL" id="VWRS01000001">
    <property type="protein sequence ID" value="KAA5828003.1"/>
    <property type="molecule type" value="Genomic_DNA"/>
</dbReference>